<evidence type="ECO:0000256" key="1">
    <source>
        <dbReference type="SAM" id="Phobius"/>
    </source>
</evidence>
<dbReference type="EMBL" id="JBHTIH010000008">
    <property type="protein sequence ID" value="MFD0740353.1"/>
    <property type="molecule type" value="Genomic_DNA"/>
</dbReference>
<proteinExistence type="predicted"/>
<comment type="caution">
    <text evidence="2">The sequence shown here is derived from an EMBL/GenBank/DDBJ whole genome shotgun (WGS) entry which is preliminary data.</text>
</comment>
<name>A0ABW2YSR5_9GAMM</name>
<keyword evidence="1" id="KW-1133">Transmembrane helix</keyword>
<feature type="transmembrane region" description="Helical" evidence="1">
    <location>
        <begin position="36"/>
        <end position="56"/>
    </location>
</feature>
<keyword evidence="1" id="KW-0812">Transmembrane</keyword>
<organism evidence="2 3">
    <name type="scientific">Lysobacter koreensis</name>
    <dbReference type="NCBI Taxonomy" id="266122"/>
    <lineage>
        <taxon>Bacteria</taxon>
        <taxon>Pseudomonadati</taxon>
        <taxon>Pseudomonadota</taxon>
        <taxon>Gammaproteobacteria</taxon>
        <taxon>Lysobacterales</taxon>
        <taxon>Lysobacteraceae</taxon>
        <taxon>Lysobacter</taxon>
    </lineage>
</organism>
<dbReference type="RefSeq" id="WP_386813506.1">
    <property type="nucleotide sequence ID" value="NZ_JBHTIH010000008.1"/>
</dbReference>
<keyword evidence="1" id="KW-0472">Membrane</keyword>
<sequence>MKPFTTISIFFLAVLAALQLTRVLLGWEVVVNGVSVPLWASAIAALVAGGLAAMLWREAAR</sequence>
<gene>
    <name evidence="2" type="ORF">ACFQZQ_13795</name>
</gene>
<keyword evidence="3" id="KW-1185">Reference proteome</keyword>
<evidence type="ECO:0000313" key="2">
    <source>
        <dbReference type="EMBL" id="MFD0740353.1"/>
    </source>
</evidence>
<protein>
    <submittedName>
        <fullName evidence="2">Uncharacterized protein</fullName>
    </submittedName>
</protein>
<accession>A0ABW2YSR5</accession>
<reference evidence="3" key="1">
    <citation type="journal article" date="2019" name="Int. J. Syst. Evol. Microbiol.">
        <title>The Global Catalogue of Microorganisms (GCM) 10K type strain sequencing project: providing services to taxonomists for standard genome sequencing and annotation.</title>
        <authorList>
            <consortium name="The Broad Institute Genomics Platform"/>
            <consortium name="The Broad Institute Genome Sequencing Center for Infectious Disease"/>
            <person name="Wu L."/>
            <person name="Ma J."/>
        </authorList>
    </citation>
    <scope>NUCLEOTIDE SEQUENCE [LARGE SCALE GENOMIC DNA]</scope>
    <source>
        <strain evidence="3">CCUG 55491</strain>
    </source>
</reference>
<dbReference type="Proteomes" id="UP001597090">
    <property type="component" value="Unassembled WGS sequence"/>
</dbReference>
<evidence type="ECO:0000313" key="3">
    <source>
        <dbReference type="Proteomes" id="UP001597090"/>
    </source>
</evidence>